<evidence type="ECO:0000256" key="2">
    <source>
        <dbReference type="ARBA" id="ARBA00022692"/>
    </source>
</evidence>
<evidence type="ECO:0000256" key="3">
    <source>
        <dbReference type="ARBA" id="ARBA00022989"/>
    </source>
</evidence>
<name>A0A853CEL7_9ACTN</name>
<feature type="transmembrane region" description="Helical" evidence="6">
    <location>
        <begin position="153"/>
        <end position="176"/>
    </location>
</feature>
<feature type="transmembrane region" description="Helical" evidence="6">
    <location>
        <begin position="121"/>
        <end position="147"/>
    </location>
</feature>
<keyword evidence="6" id="KW-0813">Transport</keyword>
<dbReference type="PIRSF" id="PIRSF006648">
    <property type="entry name" value="DrrB"/>
    <property type="match status" value="1"/>
</dbReference>
<proteinExistence type="inferred from homology"/>
<evidence type="ECO:0000256" key="4">
    <source>
        <dbReference type="ARBA" id="ARBA00023136"/>
    </source>
</evidence>
<dbReference type="GO" id="GO:0046677">
    <property type="term" value="P:response to antibiotic"/>
    <property type="evidence" value="ECO:0007669"/>
    <property type="project" value="UniProtKB-KW"/>
</dbReference>
<keyword evidence="3 6" id="KW-1133">Transmembrane helix</keyword>
<evidence type="ECO:0000256" key="6">
    <source>
        <dbReference type="RuleBase" id="RU361157"/>
    </source>
</evidence>
<evidence type="ECO:0000313" key="9">
    <source>
        <dbReference type="Proteomes" id="UP000541969"/>
    </source>
</evidence>
<dbReference type="Proteomes" id="UP000541969">
    <property type="component" value="Unassembled WGS sequence"/>
</dbReference>
<organism evidence="8 9">
    <name type="scientific">Petropleomorpha daqingensis</name>
    <dbReference type="NCBI Taxonomy" id="2026353"/>
    <lineage>
        <taxon>Bacteria</taxon>
        <taxon>Bacillati</taxon>
        <taxon>Actinomycetota</taxon>
        <taxon>Actinomycetes</taxon>
        <taxon>Geodermatophilales</taxon>
        <taxon>Geodermatophilaceae</taxon>
        <taxon>Petropleomorpha</taxon>
    </lineage>
</organism>
<feature type="domain" description="ABC transmembrane type-2" evidence="7">
    <location>
        <begin position="39"/>
        <end position="271"/>
    </location>
</feature>
<evidence type="ECO:0000256" key="5">
    <source>
        <dbReference type="ARBA" id="ARBA00023251"/>
    </source>
</evidence>
<keyword evidence="2 6" id="KW-0812">Transmembrane</keyword>
<comment type="similarity">
    <text evidence="6">Belongs to the ABC-2 integral membrane protein family.</text>
</comment>
<dbReference type="PANTHER" id="PTHR43229:SF2">
    <property type="entry name" value="NODULATION PROTEIN J"/>
    <property type="match status" value="1"/>
</dbReference>
<feature type="transmembrane region" description="Helical" evidence="6">
    <location>
        <begin position="39"/>
        <end position="59"/>
    </location>
</feature>
<feature type="transmembrane region" description="Helical" evidence="6">
    <location>
        <begin position="79"/>
        <end position="100"/>
    </location>
</feature>
<feature type="transmembrane region" description="Helical" evidence="6">
    <location>
        <begin position="246"/>
        <end position="265"/>
    </location>
</feature>
<accession>A0A853CEL7</accession>
<dbReference type="PANTHER" id="PTHR43229">
    <property type="entry name" value="NODULATION PROTEIN J"/>
    <property type="match status" value="1"/>
</dbReference>
<feature type="transmembrane region" description="Helical" evidence="6">
    <location>
        <begin position="188"/>
        <end position="208"/>
    </location>
</feature>
<keyword evidence="5" id="KW-0046">Antibiotic resistance</keyword>
<reference evidence="8 9" key="1">
    <citation type="submission" date="2020-07" db="EMBL/GenBank/DDBJ databases">
        <title>Sequencing the genomes of 1000 actinobacteria strains.</title>
        <authorList>
            <person name="Klenk H.-P."/>
        </authorList>
    </citation>
    <scope>NUCLEOTIDE SEQUENCE [LARGE SCALE GENOMIC DNA]</scope>
    <source>
        <strain evidence="8 9">DSM 104001</strain>
    </source>
</reference>
<dbReference type="InterPro" id="IPR013525">
    <property type="entry name" value="ABC2_TM"/>
</dbReference>
<evidence type="ECO:0000256" key="1">
    <source>
        <dbReference type="ARBA" id="ARBA00004141"/>
    </source>
</evidence>
<dbReference type="GO" id="GO:0043190">
    <property type="term" value="C:ATP-binding cassette (ABC) transporter complex"/>
    <property type="evidence" value="ECO:0007669"/>
    <property type="project" value="InterPro"/>
</dbReference>
<dbReference type="AlphaFoldDB" id="A0A853CEL7"/>
<keyword evidence="6" id="KW-1003">Cell membrane</keyword>
<dbReference type="InterPro" id="IPR000412">
    <property type="entry name" value="ABC_2_transport"/>
</dbReference>
<dbReference type="Pfam" id="PF01061">
    <property type="entry name" value="ABC2_membrane"/>
    <property type="match status" value="1"/>
</dbReference>
<comment type="caution">
    <text evidence="8">The sequence shown here is derived from an EMBL/GenBank/DDBJ whole genome shotgun (WGS) entry which is preliminary data.</text>
</comment>
<dbReference type="PROSITE" id="PS51012">
    <property type="entry name" value="ABC_TM2"/>
    <property type="match status" value="1"/>
</dbReference>
<dbReference type="GO" id="GO:0140359">
    <property type="term" value="F:ABC-type transporter activity"/>
    <property type="evidence" value="ECO:0007669"/>
    <property type="project" value="InterPro"/>
</dbReference>
<dbReference type="InterPro" id="IPR047817">
    <property type="entry name" value="ABC2_TM_bact-type"/>
</dbReference>
<keyword evidence="4 6" id="KW-0472">Membrane</keyword>
<keyword evidence="9" id="KW-1185">Reference proteome</keyword>
<dbReference type="InterPro" id="IPR051784">
    <property type="entry name" value="Nod_factor_ABC_transporter"/>
</dbReference>
<evidence type="ECO:0000313" key="8">
    <source>
        <dbReference type="EMBL" id="NYJ06294.1"/>
    </source>
</evidence>
<protein>
    <recommendedName>
        <fullName evidence="6">Transport permease protein</fullName>
    </recommendedName>
</protein>
<dbReference type="EMBL" id="JACBZT010000001">
    <property type="protein sequence ID" value="NYJ06294.1"/>
    <property type="molecule type" value="Genomic_DNA"/>
</dbReference>
<comment type="subcellular location">
    <subcellularLocation>
        <location evidence="6">Cell membrane</location>
        <topology evidence="6">Multi-pass membrane protein</topology>
    </subcellularLocation>
    <subcellularLocation>
        <location evidence="1">Membrane</location>
        <topology evidence="1">Multi-pass membrane protein</topology>
    </subcellularLocation>
</comment>
<dbReference type="RefSeq" id="WP_179717307.1">
    <property type="nucleotide sequence ID" value="NZ_JACBZT010000001.1"/>
</dbReference>
<gene>
    <name evidence="8" type="ORF">GGQ55_002572</name>
</gene>
<sequence length="275" mass="29424">MSTLVADAVRTPRVPRASLLAHAGFLTARSTRALWRQPAFAIATLVQPIIWLLLFGELFRPVADIPGFAAEHGSYLEFITPGVVIMTALFSSGWAGTVYIEDMNRGVMDRLLASPVRRGAMMIGTLAYQGLTTVIQTLVVLGISLLVGARFPGGVVGVVITVLAAILISVIIASLSNALALLLRSQEALIGISQFIVLPLQFLSSAIMDTSLSPEWVQTVAKYNPVDWAVVAAREALSSGTDWGVVWSRLGLLTALAAVMAWLATRAFGAYQRSM</sequence>
<evidence type="ECO:0000259" key="7">
    <source>
        <dbReference type="PROSITE" id="PS51012"/>
    </source>
</evidence>